<gene>
    <name evidence="6" type="ORF">RBB84_18510</name>
</gene>
<evidence type="ECO:0000256" key="4">
    <source>
        <dbReference type="ARBA" id="ARBA00023098"/>
    </source>
</evidence>
<dbReference type="PANTHER" id="PTHR43180">
    <property type="entry name" value="3-OXOACYL-(ACYL-CARRIER-PROTEIN) REDUCTASE (AFU_ORTHOLOGUE AFUA_6G11210)"/>
    <property type="match status" value="1"/>
</dbReference>
<evidence type="ECO:0000313" key="6">
    <source>
        <dbReference type="EMBL" id="XBW03255.1"/>
    </source>
</evidence>
<dbReference type="PANTHER" id="PTHR43180:SF28">
    <property type="entry name" value="NAD(P)-BINDING ROSSMANN-FOLD SUPERFAMILY PROTEIN"/>
    <property type="match status" value="1"/>
</dbReference>
<dbReference type="InterPro" id="IPR002347">
    <property type="entry name" value="SDR_fam"/>
</dbReference>
<protein>
    <submittedName>
        <fullName evidence="6">SDR family NAD(P)-dependent oxidoreductase</fullName>
    </submittedName>
</protein>
<keyword evidence="3" id="KW-0520">NAD</keyword>
<dbReference type="GO" id="GO:0008202">
    <property type="term" value="P:steroid metabolic process"/>
    <property type="evidence" value="ECO:0007669"/>
    <property type="project" value="UniProtKB-KW"/>
</dbReference>
<evidence type="ECO:0000256" key="2">
    <source>
        <dbReference type="ARBA" id="ARBA00023002"/>
    </source>
</evidence>
<dbReference type="InterPro" id="IPR036291">
    <property type="entry name" value="NAD(P)-bd_dom_sf"/>
</dbReference>
<comment type="similarity">
    <text evidence="1">Belongs to the short-chain dehydrogenases/reductases (SDR) family.</text>
</comment>
<sequence length="195" mass="20522">MVDHGGSRGIGAAIAAQLADTGASVVIAGVLDDKGVKTTADLGGKAKYVHLDVTDEQDWLRALDIAESVGPLRALINNAGILAAGTIEEQDRAEFEHVLQVNLVGTWLGMHVAGPVLRRSHGTIDGVLVEEASSEQDSVLRVDGDRDGCRHVASAPLIAFAWNEFCSAPALLHAAPTRHCHPVICSGNHSSGRNW</sequence>
<keyword evidence="2" id="KW-0560">Oxidoreductase</keyword>
<keyword evidence="4" id="KW-0443">Lipid metabolism</keyword>
<dbReference type="InterPro" id="IPR003560">
    <property type="entry name" value="DHB_DH"/>
</dbReference>
<accession>A0AAU7UTB2</accession>
<dbReference type="EMBL" id="CP132970">
    <property type="protein sequence ID" value="XBW03255.1"/>
    <property type="molecule type" value="Genomic_DNA"/>
</dbReference>
<dbReference type="Pfam" id="PF00106">
    <property type="entry name" value="adh_short"/>
    <property type="match status" value="1"/>
</dbReference>
<dbReference type="GO" id="GO:0008667">
    <property type="term" value="F:2,3-dihydro-2,3-dihydroxybenzoate dehydrogenase activity"/>
    <property type="evidence" value="ECO:0007669"/>
    <property type="project" value="InterPro"/>
</dbReference>
<keyword evidence="5" id="KW-0753">Steroid metabolism</keyword>
<dbReference type="SUPFAM" id="SSF51735">
    <property type="entry name" value="NAD(P)-binding Rossmann-fold domains"/>
    <property type="match status" value="1"/>
</dbReference>
<dbReference type="GO" id="GO:0019290">
    <property type="term" value="P:siderophore biosynthetic process"/>
    <property type="evidence" value="ECO:0007669"/>
    <property type="project" value="InterPro"/>
</dbReference>
<dbReference type="PRINTS" id="PR01397">
    <property type="entry name" value="DHBDHDRGNASE"/>
</dbReference>
<dbReference type="KEGG" id="rhox:RBB84_18510"/>
<organism evidence="6">
    <name type="scientific">Rhodococcus sp. D-6</name>
    <dbReference type="NCBI Taxonomy" id="1387842"/>
    <lineage>
        <taxon>Bacteria</taxon>
        <taxon>Bacillati</taxon>
        <taxon>Actinomycetota</taxon>
        <taxon>Actinomycetes</taxon>
        <taxon>Mycobacteriales</taxon>
        <taxon>Nocardiaceae</taxon>
        <taxon>Rhodococcus</taxon>
    </lineage>
</organism>
<evidence type="ECO:0000256" key="5">
    <source>
        <dbReference type="ARBA" id="ARBA00023221"/>
    </source>
</evidence>
<dbReference type="Gene3D" id="3.40.50.720">
    <property type="entry name" value="NAD(P)-binding Rossmann-like Domain"/>
    <property type="match status" value="1"/>
</dbReference>
<dbReference type="AlphaFoldDB" id="A0AAU7UTB2"/>
<evidence type="ECO:0000256" key="3">
    <source>
        <dbReference type="ARBA" id="ARBA00023027"/>
    </source>
</evidence>
<reference evidence="6" key="1">
    <citation type="submission" date="2023-08" db="EMBL/GenBank/DDBJ databases">
        <title>The novel hydrolase IpcH responsible for the initial isoprocarb degradation step in Rhodococcus sp. D-6.</title>
        <authorList>
            <person name="Zhu Q."/>
        </authorList>
    </citation>
    <scope>NUCLEOTIDE SEQUENCE</scope>
    <source>
        <strain evidence="6">D-6</strain>
    </source>
</reference>
<name>A0AAU7UTB2_9NOCA</name>
<dbReference type="RefSeq" id="WP_350246397.1">
    <property type="nucleotide sequence ID" value="NZ_CP132970.1"/>
</dbReference>
<proteinExistence type="inferred from homology"/>
<evidence type="ECO:0000256" key="1">
    <source>
        <dbReference type="ARBA" id="ARBA00006484"/>
    </source>
</evidence>